<accession>A0A853FF24</accession>
<dbReference type="Gene3D" id="3.40.190.10">
    <property type="entry name" value="Periplasmic binding protein-like II"/>
    <property type="match status" value="1"/>
</dbReference>
<dbReference type="PIRSF" id="PIRSF017082">
    <property type="entry name" value="YflP"/>
    <property type="match status" value="1"/>
</dbReference>
<evidence type="ECO:0000313" key="4">
    <source>
        <dbReference type="Proteomes" id="UP000580517"/>
    </source>
</evidence>
<evidence type="ECO:0000313" key="3">
    <source>
        <dbReference type="EMBL" id="NYT37420.1"/>
    </source>
</evidence>
<evidence type="ECO:0000256" key="2">
    <source>
        <dbReference type="SAM" id="SignalP"/>
    </source>
</evidence>
<proteinExistence type="inferred from homology"/>
<dbReference type="EMBL" id="JACCEW010000003">
    <property type="protein sequence ID" value="NYT37420.1"/>
    <property type="molecule type" value="Genomic_DNA"/>
</dbReference>
<dbReference type="InterPro" id="IPR042100">
    <property type="entry name" value="Bug_dom1"/>
</dbReference>
<gene>
    <name evidence="3" type="ORF">H0A68_11095</name>
</gene>
<dbReference type="AlphaFoldDB" id="A0A853FF24"/>
<dbReference type="Gene3D" id="3.40.190.150">
    <property type="entry name" value="Bordetella uptake gene, domain 1"/>
    <property type="match status" value="1"/>
</dbReference>
<dbReference type="PANTHER" id="PTHR42928">
    <property type="entry name" value="TRICARBOXYLATE-BINDING PROTEIN"/>
    <property type="match status" value="1"/>
</dbReference>
<protein>
    <submittedName>
        <fullName evidence="3">Tripartite tricarboxylate transporter substrate binding protein</fullName>
    </submittedName>
</protein>
<dbReference type="RefSeq" id="WP_167668916.1">
    <property type="nucleotide sequence ID" value="NZ_JACCEW010000003.1"/>
</dbReference>
<sequence length="325" mass="34164">MNLRTFLAGFSTAAALLAMLPNAAAAYPDKPVTIVVPYSPGGATDSTARIMAQALQEETNVSFVVENVPGAGTTIGAGKVAKAPSDGYTLLFGGLSANVLAPQIYRDISSFNPVDAFDPVAGVASQPLILVVNSASKYQTLDQLLQDARQHPGALNFGSPGQGSAPHLISELFLAEAGIEATHVPFKGAAPAIAALIGGNIDFLLDTPTAPVSQIKAGRLRALGVTTQEKIDSLPDVPTMDSQGVTGFEASTWFAFFAPKGTDPEILGTLNGWVNHALQNPKVQALMKSAYLTAMPGSQDDLQRLAERERERWAAIIKAKDLQRK</sequence>
<dbReference type="InterPro" id="IPR005064">
    <property type="entry name" value="BUG"/>
</dbReference>
<dbReference type="Proteomes" id="UP000580517">
    <property type="component" value="Unassembled WGS sequence"/>
</dbReference>
<keyword evidence="2" id="KW-0732">Signal</keyword>
<dbReference type="SUPFAM" id="SSF53850">
    <property type="entry name" value="Periplasmic binding protein-like II"/>
    <property type="match status" value="1"/>
</dbReference>
<evidence type="ECO:0000256" key="1">
    <source>
        <dbReference type="ARBA" id="ARBA00006987"/>
    </source>
</evidence>
<feature type="signal peptide" evidence="2">
    <location>
        <begin position="1"/>
        <end position="26"/>
    </location>
</feature>
<feature type="chain" id="PRO_5032800604" evidence="2">
    <location>
        <begin position="27"/>
        <end position="325"/>
    </location>
</feature>
<keyword evidence="4" id="KW-1185">Reference proteome</keyword>
<dbReference type="PANTHER" id="PTHR42928:SF5">
    <property type="entry name" value="BLR1237 PROTEIN"/>
    <property type="match status" value="1"/>
</dbReference>
<dbReference type="CDD" id="cd07012">
    <property type="entry name" value="PBP2_Bug_TTT"/>
    <property type="match status" value="1"/>
</dbReference>
<dbReference type="Pfam" id="PF03401">
    <property type="entry name" value="TctC"/>
    <property type="match status" value="1"/>
</dbReference>
<name>A0A853FF24_9BURK</name>
<organism evidence="3 4">
    <name type="scientific">Allopusillimonas soli</name>
    <dbReference type="NCBI Taxonomy" id="659016"/>
    <lineage>
        <taxon>Bacteria</taxon>
        <taxon>Pseudomonadati</taxon>
        <taxon>Pseudomonadota</taxon>
        <taxon>Betaproteobacteria</taxon>
        <taxon>Burkholderiales</taxon>
        <taxon>Alcaligenaceae</taxon>
        <taxon>Allopusillimonas</taxon>
    </lineage>
</organism>
<comment type="caution">
    <text evidence="3">The sequence shown here is derived from an EMBL/GenBank/DDBJ whole genome shotgun (WGS) entry which is preliminary data.</text>
</comment>
<reference evidence="3 4" key="1">
    <citation type="submission" date="2020-07" db="EMBL/GenBank/DDBJ databases">
        <title>Taxonomic revisions and descriptions of new bacterial species based on genomic comparisons in the high-G+C-content subgroup of the family Alcaligenaceae.</title>
        <authorList>
            <person name="Szabo A."/>
            <person name="Felfoldi T."/>
        </authorList>
    </citation>
    <scope>NUCLEOTIDE SEQUENCE [LARGE SCALE GENOMIC DNA]</scope>
    <source>
        <strain evidence="3 4">DSM 25264</strain>
    </source>
</reference>
<comment type="similarity">
    <text evidence="1">Belongs to the UPF0065 (bug) family.</text>
</comment>